<keyword evidence="8" id="KW-0067">ATP-binding</keyword>
<evidence type="ECO:0000256" key="11">
    <source>
        <dbReference type="ARBA" id="ARBA00047984"/>
    </source>
</evidence>
<protein>
    <recommendedName>
        <fullName evidence="3">RNA helicase</fullName>
        <ecNumber evidence="3">3.6.4.13</ecNumber>
    </recommendedName>
</protein>
<evidence type="ECO:0000256" key="2">
    <source>
        <dbReference type="ARBA" id="ARBA00005601"/>
    </source>
</evidence>
<dbReference type="GO" id="GO:0000932">
    <property type="term" value="C:P-body"/>
    <property type="evidence" value="ECO:0007669"/>
    <property type="project" value="UniProtKB-SubCell"/>
</dbReference>
<evidence type="ECO:0000256" key="3">
    <source>
        <dbReference type="ARBA" id="ARBA00012552"/>
    </source>
</evidence>
<keyword evidence="20" id="KW-1185">Reference proteome</keyword>
<gene>
    <name evidence="19" type="primary">mov10a</name>
</gene>
<evidence type="ECO:0000259" key="16">
    <source>
        <dbReference type="Pfam" id="PF21633"/>
    </source>
</evidence>
<evidence type="ECO:0000259" key="17">
    <source>
        <dbReference type="Pfam" id="PF21634"/>
    </source>
</evidence>
<organism evidence="19 20">
    <name type="scientific">Denticeps clupeoides</name>
    <name type="common">denticle herring</name>
    <dbReference type="NCBI Taxonomy" id="299321"/>
    <lineage>
        <taxon>Eukaryota</taxon>
        <taxon>Metazoa</taxon>
        <taxon>Chordata</taxon>
        <taxon>Craniata</taxon>
        <taxon>Vertebrata</taxon>
        <taxon>Euteleostomi</taxon>
        <taxon>Actinopterygii</taxon>
        <taxon>Neopterygii</taxon>
        <taxon>Teleostei</taxon>
        <taxon>Clupei</taxon>
        <taxon>Clupeiformes</taxon>
        <taxon>Denticipitoidei</taxon>
        <taxon>Denticipitidae</taxon>
        <taxon>Denticeps</taxon>
    </lineage>
</organism>
<dbReference type="GeneID" id="114800888"/>
<comment type="subcellular location">
    <subcellularLocation>
        <location evidence="1">Cytoplasm</location>
        <location evidence="1">P-body</location>
    </subcellularLocation>
</comment>
<feature type="domain" description="DNA2/NAM7 helicase helicase" evidence="13">
    <location>
        <begin position="521"/>
        <end position="605"/>
    </location>
</feature>
<keyword evidence="6" id="KW-0378">Hydrolase</keyword>
<feature type="domain" description="DNA2/NAM7 helicase helicase" evidence="13">
    <location>
        <begin position="632"/>
        <end position="707"/>
    </location>
</feature>
<feature type="domain" description="Helicase MOV-10-like beta-barrel" evidence="17">
    <location>
        <begin position="384"/>
        <end position="470"/>
    </location>
</feature>
<evidence type="ECO:0000259" key="14">
    <source>
        <dbReference type="Pfam" id="PF13087"/>
    </source>
</evidence>
<dbReference type="GO" id="GO:0005524">
    <property type="term" value="F:ATP binding"/>
    <property type="evidence" value="ECO:0007669"/>
    <property type="project" value="UniProtKB-KW"/>
</dbReference>
<dbReference type="CDD" id="cd18808">
    <property type="entry name" value="SF1_C_Upf1"/>
    <property type="match status" value="1"/>
</dbReference>
<dbReference type="Pfam" id="PF21633">
    <property type="entry name" value="MOV-10_Ig-like"/>
    <property type="match status" value="1"/>
</dbReference>
<feature type="domain" description="Helicase MOV-10 N-terminal" evidence="15">
    <location>
        <begin position="8"/>
        <end position="67"/>
    </location>
</feature>
<proteinExistence type="inferred from homology"/>
<dbReference type="PANTHER" id="PTHR45418:SF1">
    <property type="entry name" value="CANCER_TESTIS ANTIGEN 55"/>
    <property type="match status" value="1"/>
</dbReference>
<dbReference type="InterPro" id="IPR041677">
    <property type="entry name" value="DNA2/NAM7_AAA_11"/>
</dbReference>
<reference evidence="19" key="3">
    <citation type="submission" date="2025-09" db="UniProtKB">
        <authorList>
            <consortium name="Ensembl"/>
        </authorList>
    </citation>
    <scope>IDENTIFICATION</scope>
</reference>
<dbReference type="Proteomes" id="UP000694580">
    <property type="component" value="Chromosome 12"/>
</dbReference>
<dbReference type="Pfam" id="PF21635">
    <property type="entry name" value="Mov-10_helical"/>
    <property type="match status" value="1"/>
</dbReference>
<evidence type="ECO:0000256" key="1">
    <source>
        <dbReference type="ARBA" id="ARBA00004201"/>
    </source>
</evidence>
<evidence type="ECO:0000256" key="10">
    <source>
        <dbReference type="ARBA" id="ARBA00023158"/>
    </source>
</evidence>
<sequence length="995" mass="111890">MPSLRALLETGREFTEFLGDRKTITSRPELHKIYVDEFKRNGTSYNFASVLFALQKYNKASVTKAKVFLNAKSQVRTIYCDQWRAPPKRAGVRVAPEQNAGGEPAACDLAMNPVNQKQLARDVLQKLRKNRKELISNKGGIEIACDQKEFNGKVKFVIEDIKTLFVVKFSILNTAEGSVMFTYYTALHRFSCFNLVDEKRVTRTSPLLLGPGDCYMIEVQYQLHHYGHFPASLYFEFCSGAAASSKPFSIIRELEAVANITLPVELGPVAPYKQMLVTKLATVATVVEEGQPPVREDLCFLNSSVSHKSKILVKLKDYKYPQCLKDLVRQRLEDSEHLSPSAKQRLPAVRNLLNSALNMKNYSQRFHLLLHLEEIQLEVDIRKYDLHNQTMTLDKTNKNLLILKVPGVAENRPSVLRGDLLKVSKSGDKSQPLTVYTGYVHKVQLDNIILGFSKKLLQSLIPNMKFDVEFTISRYTLKLQHRAVDLATKHQLEKVLFPKENEGKAPTTPRLRMSNRALEENPEQMAAVQSIVSGNSKPAPYLIFGPPGTGKTVTLVEAICQIYKSSHSAHILACAPSNSASDLLCERLKKYVDARHLFRICASSRDPGTVSKNLLKHCNWDERQDCFVFPAKETVINFRIIVSTLLTAGRLVSGGIPAGHFTHIFVDEAGQTAEPECMVGIAGLLQPETGQLVLAGDPQQLGPILRSPLALQYGLGLSMLERLMSGNVLYQKSEESGQYNGHFVTKLLRNYRSHPAILKIPNELFYDNELQVYAEEKARKAFCNWKHLPKKGFPVIFHGVIGKDEREANSPSFFNEAEIKILVSYLLNLKNSHRKDGLPSLTSDHIGIIAPFRKQVEKIKKTLKAVNDLKEWSNIKVGSVEEFQGQERLIVLVSTVRSSINYVKMDQDFSIGFLANAKRFNVAMTRAKALLIVIGNPVILMKNPTWERFIRYCEEEGGYTGFDYKDSEGEEFLVARLAGLSLHVGSEDLEESPAQ</sequence>
<comment type="catalytic activity">
    <reaction evidence="11">
        <text>ATP + H2O = ADP + phosphate + H(+)</text>
        <dbReference type="Rhea" id="RHEA:13065"/>
        <dbReference type="ChEBI" id="CHEBI:15377"/>
        <dbReference type="ChEBI" id="CHEBI:15378"/>
        <dbReference type="ChEBI" id="CHEBI:30616"/>
        <dbReference type="ChEBI" id="CHEBI:43474"/>
        <dbReference type="ChEBI" id="CHEBI:456216"/>
        <dbReference type="EC" id="3.6.4.13"/>
    </reaction>
</comment>
<keyword evidence="5" id="KW-0547">Nucleotide-binding</keyword>
<dbReference type="AlphaFoldDB" id="A0AAY4D1W8"/>
<dbReference type="Pfam" id="PF13086">
    <property type="entry name" value="AAA_11"/>
    <property type="match status" value="2"/>
</dbReference>
<dbReference type="GO" id="GO:0032574">
    <property type="term" value="F:5'-3' RNA helicase activity"/>
    <property type="evidence" value="ECO:0007669"/>
    <property type="project" value="InterPro"/>
</dbReference>
<reference evidence="19" key="2">
    <citation type="submission" date="2025-08" db="UniProtKB">
        <authorList>
            <consortium name="Ensembl"/>
        </authorList>
    </citation>
    <scope>IDENTIFICATION</scope>
</reference>
<evidence type="ECO:0000259" key="13">
    <source>
        <dbReference type="Pfam" id="PF13086"/>
    </source>
</evidence>
<dbReference type="CDD" id="cd18038">
    <property type="entry name" value="DEXXQc_Helz-like"/>
    <property type="match status" value="1"/>
</dbReference>
<accession>A0AAY4D1W8</accession>
<feature type="domain" description="Helicase MOV-10 helical" evidence="18">
    <location>
        <begin position="315"/>
        <end position="383"/>
    </location>
</feature>
<dbReference type="Pfam" id="PF21634">
    <property type="entry name" value="MOV-10_beta-barrel"/>
    <property type="match status" value="1"/>
</dbReference>
<evidence type="ECO:0000259" key="18">
    <source>
        <dbReference type="Pfam" id="PF21635"/>
    </source>
</evidence>
<keyword evidence="10" id="KW-0943">RNA-mediated gene silencing</keyword>
<dbReference type="InterPro" id="IPR049080">
    <property type="entry name" value="MOV-10-like_beta-barrel"/>
</dbReference>
<dbReference type="FunFam" id="3.40.50.300:FF:001941">
    <property type="entry name" value="Mov10 RISC complex RNA helicase"/>
    <property type="match status" value="1"/>
</dbReference>
<dbReference type="InterPro" id="IPR041679">
    <property type="entry name" value="DNA2/NAM7-like_C"/>
</dbReference>
<feature type="domain" description="Helicase MOV-10 Ig-like" evidence="16">
    <location>
        <begin position="131"/>
        <end position="257"/>
    </location>
</feature>
<dbReference type="Pfam" id="PF21632">
    <property type="entry name" value="MOV-10_N"/>
    <property type="match status" value="1"/>
</dbReference>
<dbReference type="Pfam" id="PF13087">
    <property type="entry name" value="AAA_12"/>
    <property type="match status" value="1"/>
</dbReference>
<evidence type="ECO:0000256" key="7">
    <source>
        <dbReference type="ARBA" id="ARBA00022806"/>
    </source>
</evidence>
<dbReference type="InterPro" id="IPR026122">
    <property type="entry name" value="MOV-10/SDE3_DEXXQ/H-box"/>
</dbReference>
<dbReference type="SUPFAM" id="SSF52540">
    <property type="entry name" value="P-loop containing nucleoside triphosphate hydrolases"/>
    <property type="match status" value="1"/>
</dbReference>
<dbReference type="EC" id="3.6.4.13" evidence="3"/>
<evidence type="ECO:0000256" key="8">
    <source>
        <dbReference type="ARBA" id="ARBA00022840"/>
    </source>
</evidence>
<dbReference type="GeneTree" id="ENSGT00940000156024"/>
<evidence type="ECO:0000256" key="12">
    <source>
        <dbReference type="ARBA" id="ARBA00056357"/>
    </source>
</evidence>
<evidence type="ECO:0000313" key="19">
    <source>
        <dbReference type="Ensembl" id="ENSDCDP00010039535.1"/>
    </source>
</evidence>
<keyword evidence="4" id="KW-0963">Cytoplasm</keyword>
<dbReference type="GO" id="GO:0031047">
    <property type="term" value="P:regulatory ncRNA-mediated gene silencing"/>
    <property type="evidence" value="ECO:0007669"/>
    <property type="project" value="UniProtKB-KW"/>
</dbReference>
<dbReference type="GO" id="GO:0016787">
    <property type="term" value="F:hydrolase activity"/>
    <property type="evidence" value="ECO:0007669"/>
    <property type="project" value="UniProtKB-KW"/>
</dbReference>
<dbReference type="InterPro" id="IPR049075">
    <property type="entry name" value="MOV-10_N"/>
</dbReference>
<name>A0AAY4D1W8_9TELE</name>
<dbReference type="PANTHER" id="PTHR45418">
    <property type="entry name" value="CANCER/TESTIS ANTIGEN 55"/>
    <property type="match status" value="1"/>
</dbReference>
<evidence type="ECO:0000256" key="6">
    <source>
        <dbReference type="ARBA" id="ARBA00022801"/>
    </source>
</evidence>
<reference evidence="19 20" key="1">
    <citation type="submission" date="2020-06" db="EMBL/GenBank/DDBJ databases">
        <authorList>
            <consortium name="Wellcome Sanger Institute Data Sharing"/>
        </authorList>
    </citation>
    <scope>NUCLEOTIDE SEQUENCE [LARGE SCALE GENOMIC DNA]</scope>
</reference>
<dbReference type="InterPro" id="IPR027417">
    <property type="entry name" value="P-loop_NTPase"/>
</dbReference>
<keyword evidence="9" id="KW-0694">RNA-binding</keyword>
<dbReference type="Gene3D" id="3.40.50.300">
    <property type="entry name" value="P-loop containing nucleotide triphosphate hydrolases"/>
    <property type="match status" value="2"/>
</dbReference>
<dbReference type="GO" id="GO:0003723">
    <property type="term" value="F:RNA binding"/>
    <property type="evidence" value="ECO:0007669"/>
    <property type="project" value="UniProtKB-KW"/>
</dbReference>
<dbReference type="FunFam" id="3.40.50.300:FF:000608">
    <property type="entry name" value="Mov10 RISC complex RNA helicase"/>
    <property type="match status" value="1"/>
</dbReference>
<comment type="similarity">
    <text evidence="2">Belongs to the DNA2/NAM7 helicase family. SDE3 subfamily.</text>
</comment>
<evidence type="ECO:0000259" key="15">
    <source>
        <dbReference type="Pfam" id="PF21632"/>
    </source>
</evidence>
<comment type="function">
    <text evidence="12">Probable RNA helicase. Required for RNA-mediated gene silencing by the RNA-induced silencing complex (RISC). Required for both miRNA-mediated translational repression and miRNA-mediated cleavage of complementary mRNAs by RISC.</text>
</comment>
<dbReference type="InterPro" id="IPR049077">
    <property type="entry name" value="MOV-10_Ig-like"/>
</dbReference>
<evidence type="ECO:0000256" key="9">
    <source>
        <dbReference type="ARBA" id="ARBA00022884"/>
    </source>
</evidence>
<dbReference type="Ensembl" id="ENSDCDT00010049316.1">
    <property type="protein sequence ID" value="ENSDCDP00010039535.1"/>
    <property type="gene ID" value="ENSDCDG00010025405.1"/>
</dbReference>
<keyword evidence="7" id="KW-0347">Helicase</keyword>
<evidence type="ECO:0000256" key="5">
    <source>
        <dbReference type="ARBA" id="ARBA00022741"/>
    </source>
</evidence>
<evidence type="ECO:0000256" key="4">
    <source>
        <dbReference type="ARBA" id="ARBA00022490"/>
    </source>
</evidence>
<dbReference type="RefSeq" id="XP_028854583.1">
    <property type="nucleotide sequence ID" value="XM_028998750.1"/>
</dbReference>
<dbReference type="InterPro" id="IPR047187">
    <property type="entry name" value="SF1_C_Upf1"/>
</dbReference>
<evidence type="ECO:0000313" key="20">
    <source>
        <dbReference type="Proteomes" id="UP000694580"/>
    </source>
</evidence>
<feature type="domain" description="DNA2/NAM7 helicase-like C-terminal" evidence="14">
    <location>
        <begin position="727"/>
        <end position="936"/>
    </location>
</feature>
<dbReference type="InterPro" id="IPR049079">
    <property type="entry name" value="Mov-10_helical"/>
</dbReference>